<accession>A0ABD3GMB4</accession>
<feature type="compositionally biased region" description="Basic and acidic residues" evidence="12">
    <location>
        <begin position="840"/>
        <end position="850"/>
    </location>
</feature>
<dbReference type="Pfam" id="PF23598">
    <property type="entry name" value="LRR_14"/>
    <property type="match status" value="1"/>
</dbReference>
<keyword evidence="16" id="KW-1185">Reference proteome</keyword>
<comment type="subcellular location">
    <subcellularLocation>
        <location evidence="1">Membrane</location>
        <topology evidence="1">Single-pass membrane protein</topology>
    </subcellularLocation>
</comment>
<dbReference type="Pfam" id="PF00560">
    <property type="entry name" value="LRR_1"/>
    <property type="match status" value="2"/>
</dbReference>
<dbReference type="InterPro" id="IPR001245">
    <property type="entry name" value="Ser-Thr/Tyr_kinase_cat_dom"/>
</dbReference>
<dbReference type="SUPFAM" id="SSF56112">
    <property type="entry name" value="Protein kinase-like (PK-like)"/>
    <property type="match status" value="1"/>
</dbReference>
<keyword evidence="9 13" id="KW-1133">Transmembrane helix</keyword>
<dbReference type="Pfam" id="PF07714">
    <property type="entry name" value="PK_Tyr_Ser-Thr"/>
    <property type="match status" value="1"/>
</dbReference>
<evidence type="ECO:0000256" key="4">
    <source>
        <dbReference type="ARBA" id="ARBA00022692"/>
    </source>
</evidence>
<evidence type="ECO:0000313" key="16">
    <source>
        <dbReference type="Proteomes" id="UP001633002"/>
    </source>
</evidence>
<reference evidence="15 16" key="1">
    <citation type="submission" date="2024-09" db="EMBL/GenBank/DDBJ databases">
        <title>Chromosome-scale assembly of Riccia sorocarpa.</title>
        <authorList>
            <person name="Paukszto L."/>
        </authorList>
    </citation>
    <scope>NUCLEOTIDE SEQUENCE [LARGE SCALE GENOMIC DNA]</scope>
    <source>
        <strain evidence="15">LP-2024</strain>
        <tissue evidence="15">Aerial parts of the thallus</tissue>
    </source>
</reference>
<dbReference type="InterPro" id="IPR003591">
    <property type="entry name" value="Leu-rich_rpt_typical-subtyp"/>
</dbReference>
<dbReference type="Gene3D" id="1.10.510.10">
    <property type="entry name" value="Transferase(Phosphotransferase) domain 1"/>
    <property type="match status" value="1"/>
</dbReference>
<name>A0ABD3GMB4_9MARC</name>
<dbReference type="FunFam" id="3.30.200.20:FF:000486">
    <property type="entry name" value="Leucine-rich repeat receptor-like protein kinase"/>
    <property type="match status" value="1"/>
</dbReference>
<evidence type="ECO:0000256" key="1">
    <source>
        <dbReference type="ARBA" id="ARBA00004167"/>
    </source>
</evidence>
<evidence type="ECO:0000256" key="11">
    <source>
        <dbReference type="ARBA" id="ARBA00023170"/>
    </source>
</evidence>
<evidence type="ECO:0000256" key="8">
    <source>
        <dbReference type="ARBA" id="ARBA00022840"/>
    </source>
</evidence>
<dbReference type="EMBL" id="JBJQOH010000007">
    <property type="protein sequence ID" value="KAL3679235.1"/>
    <property type="molecule type" value="Genomic_DNA"/>
</dbReference>
<feature type="domain" description="Protein kinase" evidence="14">
    <location>
        <begin position="567"/>
        <end position="862"/>
    </location>
</feature>
<evidence type="ECO:0000256" key="9">
    <source>
        <dbReference type="ARBA" id="ARBA00022989"/>
    </source>
</evidence>
<keyword evidence="5" id="KW-0732">Signal</keyword>
<evidence type="ECO:0000256" key="3">
    <source>
        <dbReference type="ARBA" id="ARBA00022614"/>
    </source>
</evidence>
<evidence type="ECO:0000256" key="12">
    <source>
        <dbReference type="SAM" id="MobiDB-lite"/>
    </source>
</evidence>
<gene>
    <name evidence="15" type="ORF">R1sor_022191</name>
</gene>
<evidence type="ECO:0000313" key="15">
    <source>
        <dbReference type="EMBL" id="KAL3679235.1"/>
    </source>
</evidence>
<evidence type="ECO:0000259" key="14">
    <source>
        <dbReference type="PROSITE" id="PS50011"/>
    </source>
</evidence>
<dbReference type="InterPro" id="IPR055414">
    <property type="entry name" value="LRR_R13L4/SHOC2-like"/>
</dbReference>
<sequence>MMAGNELHLKTRPIPGGATLFTTLLIATFVSLSVAQLDVSQVEVDALLAIKRGFNSLSVLASWNDSGVGVCSSWVGVRCLNGTVFSLGLPGKGLGGFLAEEIGNLTGLRKISLHDNAIGGSVPWSLGALPALRGLALFSNQLTGSIPQNLGNSSSLQQLDLKDNLLTGPIPIGLALPPRMNLIDLSGNRLWGGFPYDWIQSSSLESVNLARNFLSGTLPDQWNAINSSALRTLDVSDNYFSGSIPPTLGVRSNLTTFRARNNQLSGNIPDELVQLNQLKVLDLANNSLTGDVPSSLYTLPSITYFNVERNSLQGPIPPSLGAATLTTLHLSSNNLSGSVPEQIGGLSNLISLNISNNSFSGSLPRGIGNLTLLQYLLLANNSFEGDVPEEVGNLTSLRALDMSRNNFSGPLPMSLLQLTKLTSFNVSYNNLSGAIPPFPQAFDDSAFLGNPGFCGVSPFPLCPDFTAPSPSLSPANGTRGLIPVSSKGHRLSTVAIVFIALGAALALLLLLCLCFFVVVRRSDDKKGSAPMGFSSKGMESSMDSEEMVGKLVHFDGPLAFSADHLLCATAEVLGKSAYGTVYKATLEDGNIIAVKRLREGIVKGQKEFESEVGTLGKMRHPNLLALRAYYWGPKDEKLLVFDYMSCGSLAAFLHARGPETPLTWETRMKVTMGAAKGLGYLHESQNIIHGNLSATNILLDARMNAKISDYGLSRLMTPQAMSGLMATAGTLGYRAPELAKTKKPTRKSDVYSFGIVLLELLTGKAPVEQSSSDSGMDLAEWVSSVVKEEWTSEVFDVEIIKGASPHQEEEMMNCLQLALVCVNTSATSRPEMEDVIRQLEEIRPDLRSSPESELTSGPDTKR</sequence>
<dbReference type="InterPro" id="IPR032675">
    <property type="entry name" value="LRR_dom_sf"/>
</dbReference>
<keyword evidence="10 13" id="KW-0472">Membrane</keyword>
<dbReference type="CDD" id="cd14066">
    <property type="entry name" value="STKc_IRAK"/>
    <property type="match status" value="1"/>
</dbReference>
<dbReference type="InterPro" id="IPR050994">
    <property type="entry name" value="At_inactive_RLKs"/>
</dbReference>
<feature type="region of interest" description="Disordered" evidence="12">
    <location>
        <begin position="840"/>
        <end position="862"/>
    </location>
</feature>
<evidence type="ECO:0000256" key="2">
    <source>
        <dbReference type="ARBA" id="ARBA00022553"/>
    </source>
</evidence>
<evidence type="ECO:0000256" key="6">
    <source>
        <dbReference type="ARBA" id="ARBA00022737"/>
    </source>
</evidence>
<evidence type="ECO:0000256" key="5">
    <source>
        <dbReference type="ARBA" id="ARBA00022729"/>
    </source>
</evidence>
<dbReference type="Gene3D" id="3.30.200.20">
    <property type="entry name" value="Phosphorylase Kinase, domain 1"/>
    <property type="match status" value="1"/>
</dbReference>
<keyword evidence="2" id="KW-0597">Phosphoprotein</keyword>
<dbReference type="Proteomes" id="UP001633002">
    <property type="component" value="Unassembled WGS sequence"/>
</dbReference>
<feature type="compositionally biased region" description="Polar residues" evidence="12">
    <location>
        <begin position="851"/>
        <end position="862"/>
    </location>
</feature>
<dbReference type="PROSITE" id="PS50011">
    <property type="entry name" value="PROTEIN_KINASE_DOM"/>
    <property type="match status" value="1"/>
</dbReference>
<dbReference type="InterPro" id="IPR000719">
    <property type="entry name" value="Prot_kinase_dom"/>
</dbReference>
<comment type="caution">
    <text evidence="15">The sequence shown here is derived from an EMBL/GenBank/DDBJ whole genome shotgun (WGS) entry which is preliminary data.</text>
</comment>
<dbReference type="SUPFAM" id="SSF52047">
    <property type="entry name" value="RNI-like"/>
    <property type="match status" value="1"/>
</dbReference>
<dbReference type="InterPro" id="IPR013210">
    <property type="entry name" value="LRR_N_plant-typ"/>
</dbReference>
<evidence type="ECO:0000256" key="7">
    <source>
        <dbReference type="ARBA" id="ARBA00022741"/>
    </source>
</evidence>
<dbReference type="InterPro" id="IPR011009">
    <property type="entry name" value="Kinase-like_dom_sf"/>
</dbReference>
<dbReference type="InterPro" id="IPR001611">
    <property type="entry name" value="Leu-rich_rpt"/>
</dbReference>
<dbReference type="GO" id="GO:0016020">
    <property type="term" value="C:membrane"/>
    <property type="evidence" value="ECO:0007669"/>
    <property type="project" value="UniProtKB-SubCell"/>
</dbReference>
<feature type="transmembrane region" description="Helical" evidence="13">
    <location>
        <begin position="494"/>
        <end position="519"/>
    </location>
</feature>
<keyword evidence="11" id="KW-0675">Receptor</keyword>
<dbReference type="FunFam" id="1.10.510.10:FF:000480">
    <property type="entry name" value="Pollen receptor-like kinase 1"/>
    <property type="match status" value="1"/>
</dbReference>
<protein>
    <recommendedName>
        <fullName evidence="14">Protein kinase domain-containing protein</fullName>
    </recommendedName>
</protein>
<proteinExistence type="predicted"/>
<keyword evidence="8" id="KW-0067">ATP-binding</keyword>
<keyword evidence="6" id="KW-0677">Repeat</keyword>
<dbReference type="FunFam" id="3.80.10.10:FF:000095">
    <property type="entry name" value="LRR receptor-like serine/threonine-protein kinase GSO1"/>
    <property type="match status" value="2"/>
</dbReference>
<dbReference type="GO" id="GO:0004674">
    <property type="term" value="F:protein serine/threonine kinase activity"/>
    <property type="evidence" value="ECO:0007669"/>
    <property type="project" value="UniProtKB-EC"/>
</dbReference>
<dbReference type="Pfam" id="PF08263">
    <property type="entry name" value="LRRNT_2"/>
    <property type="match status" value="1"/>
</dbReference>
<dbReference type="AlphaFoldDB" id="A0ABD3GMB4"/>
<keyword evidence="7" id="KW-0547">Nucleotide-binding</keyword>
<organism evidence="15 16">
    <name type="scientific">Riccia sorocarpa</name>
    <dbReference type="NCBI Taxonomy" id="122646"/>
    <lineage>
        <taxon>Eukaryota</taxon>
        <taxon>Viridiplantae</taxon>
        <taxon>Streptophyta</taxon>
        <taxon>Embryophyta</taxon>
        <taxon>Marchantiophyta</taxon>
        <taxon>Marchantiopsida</taxon>
        <taxon>Marchantiidae</taxon>
        <taxon>Marchantiales</taxon>
        <taxon>Ricciaceae</taxon>
        <taxon>Riccia</taxon>
    </lineage>
</organism>
<keyword evidence="3" id="KW-0433">Leucine-rich repeat</keyword>
<dbReference type="PANTHER" id="PTHR48010">
    <property type="entry name" value="OS05G0588300 PROTEIN"/>
    <property type="match status" value="1"/>
</dbReference>
<dbReference type="PANTHER" id="PTHR48010:SF8">
    <property type="entry name" value="OS08G0117700 PROTEIN"/>
    <property type="match status" value="1"/>
</dbReference>
<dbReference type="SMART" id="SM00369">
    <property type="entry name" value="LRR_TYP"/>
    <property type="match status" value="5"/>
</dbReference>
<evidence type="ECO:0000256" key="10">
    <source>
        <dbReference type="ARBA" id="ARBA00023136"/>
    </source>
</evidence>
<dbReference type="Gene3D" id="3.80.10.10">
    <property type="entry name" value="Ribonuclease Inhibitor"/>
    <property type="match status" value="2"/>
</dbReference>
<evidence type="ECO:0000256" key="13">
    <source>
        <dbReference type="SAM" id="Phobius"/>
    </source>
</evidence>
<dbReference type="GO" id="GO:0005524">
    <property type="term" value="F:ATP binding"/>
    <property type="evidence" value="ECO:0007669"/>
    <property type="project" value="UniProtKB-KW"/>
</dbReference>
<keyword evidence="4 13" id="KW-0812">Transmembrane</keyword>